<evidence type="ECO:0000313" key="1">
    <source>
        <dbReference type="EMBL" id="SUZ82842.1"/>
    </source>
</evidence>
<organism evidence="1">
    <name type="scientific">marine metagenome</name>
    <dbReference type="NCBI Taxonomy" id="408172"/>
    <lineage>
        <taxon>unclassified sequences</taxon>
        <taxon>metagenomes</taxon>
        <taxon>ecological metagenomes</taxon>
    </lineage>
</organism>
<dbReference type="EMBL" id="UINC01001525">
    <property type="protein sequence ID" value="SUZ82842.1"/>
    <property type="molecule type" value="Genomic_DNA"/>
</dbReference>
<dbReference type="AlphaFoldDB" id="A0A381QTW1"/>
<name>A0A381QTW1_9ZZZZ</name>
<reference evidence="1" key="1">
    <citation type="submission" date="2018-05" db="EMBL/GenBank/DDBJ databases">
        <authorList>
            <person name="Lanie J.A."/>
            <person name="Ng W.-L."/>
            <person name="Kazmierczak K.M."/>
            <person name="Andrzejewski T.M."/>
            <person name="Davidsen T.M."/>
            <person name="Wayne K.J."/>
            <person name="Tettelin H."/>
            <person name="Glass J.I."/>
            <person name="Rusch D."/>
            <person name="Podicherti R."/>
            <person name="Tsui H.-C.T."/>
            <person name="Winkler M.E."/>
        </authorList>
    </citation>
    <scope>NUCLEOTIDE SEQUENCE</scope>
</reference>
<sequence>MEEMIFMPFQKNSKPVRHSSGFQIKTWGIFINIPQFISNGNRIKNDRSEVPTVAHRKSIETL</sequence>
<protein>
    <submittedName>
        <fullName evidence="1">Uncharacterized protein</fullName>
    </submittedName>
</protein>
<proteinExistence type="predicted"/>
<accession>A0A381QTW1</accession>
<gene>
    <name evidence="1" type="ORF">METZ01_LOCUS35696</name>
</gene>